<reference evidence="7" key="1">
    <citation type="journal article" date="2019" name="Int. J. Syst. Evol. Microbiol.">
        <title>The Global Catalogue of Microorganisms (GCM) 10K type strain sequencing project: providing services to taxonomists for standard genome sequencing and annotation.</title>
        <authorList>
            <consortium name="The Broad Institute Genomics Platform"/>
            <consortium name="The Broad Institute Genome Sequencing Center for Infectious Disease"/>
            <person name="Wu L."/>
            <person name="Ma J."/>
        </authorList>
    </citation>
    <scope>NUCLEOTIDE SEQUENCE [LARGE SCALE GENOMIC DNA]</scope>
    <source>
        <strain evidence="7">CGMCC 4.7466</strain>
    </source>
</reference>
<dbReference type="Pfam" id="PF18676">
    <property type="entry name" value="MBG_2"/>
    <property type="match status" value="2"/>
</dbReference>
<evidence type="ECO:0000256" key="1">
    <source>
        <dbReference type="ARBA" id="ARBA00022729"/>
    </source>
</evidence>
<feature type="domain" description="MBG" evidence="5">
    <location>
        <begin position="3211"/>
        <end position="3279"/>
    </location>
</feature>
<keyword evidence="7" id="KW-1185">Reference proteome</keyword>
<dbReference type="NCBIfam" id="TIGR04131">
    <property type="entry name" value="Bac_Flav_CTERM"/>
    <property type="match status" value="1"/>
</dbReference>
<dbReference type="Gene3D" id="3.30.160.710">
    <property type="match status" value="1"/>
</dbReference>
<feature type="domain" description="DUF4347" evidence="4">
    <location>
        <begin position="89"/>
        <end position="252"/>
    </location>
</feature>
<accession>A0ABV9T8B4</accession>
<gene>
    <name evidence="6" type="ORF">ACFPFU_25370</name>
</gene>
<name>A0ABV9T8B4_9BACT</name>
<comment type="caution">
    <text evidence="6">The sequence shown here is derived from an EMBL/GenBank/DDBJ whole genome shotgun (WGS) entry which is preliminary data.</text>
</comment>
<evidence type="ECO:0000259" key="3">
    <source>
        <dbReference type="Pfam" id="PF13205"/>
    </source>
</evidence>
<feature type="domain" description="MBG" evidence="5">
    <location>
        <begin position="3128"/>
        <end position="3200"/>
    </location>
</feature>
<dbReference type="InterPro" id="IPR025592">
    <property type="entry name" value="DUF4347"/>
</dbReference>
<evidence type="ECO:0000313" key="7">
    <source>
        <dbReference type="Proteomes" id="UP001595818"/>
    </source>
</evidence>
<dbReference type="EMBL" id="JBHSJJ010000030">
    <property type="protein sequence ID" value="MFC4875056.1"/>
    <property type="molecule type" value="Genomic_DNA"/>
</dbReference>
<dbReference type="InterPro" id="IPR026341">
    <property type="entry name" value="T9SS_type_B"/>
</dbReference>
<feature type="domain" description="SbsA Ig-like" evidence="3">
    <location>
        <begin position="2922"/>
        <end position="3038"/>
    </location>
</feature>
<dbReference type="InterPro" id="IPR041286">
    <property type="entry name" value="MBG_2"/>
</dbReference>
<dbReference type="SUPFAM" id="SSF51126">
    <property type="entry name" value="Pectin lyase-like"/>
    <property type="match status" value="2"/>
</dbReference>
<dbReference type="Pfam" id="PF12951">
    <property type="entry name" value="PATR"/>
    <property type="match status" value="5"/>
</dbReference>
<dbReference type="InterPro" id="IPR013425">
    <property type="entry name" value="Autotrns_rpt"/>
</dbReference>
<dbReference type="NCBIfam" id="TIGR02601">
    <property type="entry name" value="autotrns_rpt"/>
    <property type="match status" value="3"/>
</dbReference>
<protein>
    <submittedName>
        <fullName evidence="6">DUF4347 domain-containing protein</fullName>
    </submittedName>
</protein>
<dbReference type="Pfam" id="PF14252">
    <property type="entry name" value="DUF4347"/>
    <property type="match status" value="1"/>
</dbReference>
<sequence>MKQDILKKLGTACLHMALSMNALSAVGASSSYYRTRKGTYGSGKTHYISDPNLKPLSTTTFSNRTVGTRQLETRESGFHFKKGDRVKELVLVDHSVQNKQVFFKQARPGLEVVEIKPGKDGLGALVSILQEYSHLDAVHIVSHARSGALQVGGHVLDQKVLENNVAAFATINNAIREGGDLMLYGCEIGKGKEGEDFLEIIQNNTHVDIAASEDKTGNEIDGGNWELEIQKGDIEARPLPESIAMNDFTGTLQWSGTIEFSEVKACGDAYGGAGFDAEFWTSGNQEYALVVDGLNQGTDCYYHSGVAATHVDETSVTLRFSNGEVFDPQSISVRNWHSNAHTFNFTSDKGDSKSIFFGNDETKTVDLSDFANDISSLTISSDKVYVVLDDFEVTNLGGSSDTQAPIFQNSTPSVSGITTTGATLTVRLDEIGTAYYVVVPDGAGAPGSAQVKAGQDSGGGAAFKSGSINVSSASQDFNEVITGLNPGTSYDIYVVAEDDEGSPNLQASPTKVDITTAVALSSSPTLTFTSSSTSITTDDIASDGQGGALEISDIDIDVFNISDTNGTLHAFLDWKNNTFLTSNDGSLSGLTDPNTGSKGMSIKSSDGSEFKLIQFKYYNWGETSSFTNTIVGYRDGGQVATTTFDGYDSGYLPQIVTLSSAFSNVDEVRFYISAGGYEGSQAYTNHTINDIQVSSPVAVDTDATLTAAAGVVEPVSLSSTDDTVGEAVDVFDFTISDGGGGDGLATTVSQIEVNVSGTSTDVERSQITWRLNGPDASNVTGTYNAGTNKITFSGLSISVADGGNETYTINAYFNDNTGLTEDHTIILSVSGDTDLTVGGSGTQMASSQSAVTNGSGTTIDIVATQLVFTTQPAGSVSGIALTTQPVVSAQDAFGNTDVDFTETVTLTEASPGTLSNNTQAATNGVATFTNLVYTATADQESFTLTANDQDGVGSDLPTVSANAVTSDVVATKLLFTTQPVPTTVNSGATTNFSTVPVVSAVDANNTVDTGYSTGIVLSEVNGAGSATMSATGDTDGDGTTVTITPSSGVSTFTGMQITYTASGSSSETFNLRASSGGLITAESDQLTALVNDPPVFANLNGDNVAWSGIGNTVTLDSGGDATVSDTELDALNGGNGDYSGGSLTVQRSGGGVTSDVFGFDTSGALFTVSGANLQDGGQTFATFTNTNGVLTISFTSSGTTATTALASDVLQRITYRNDTPAGDATVRFTLSDGTGTDTADVTVTSDNIYITETTDTNTIDVTNGVSFSEAIAIAAADGTGTQTLILASSLAGQTVSATSATSLSESLTLDMDLASGVTISGGSLTLGGGVTLTLDNGSGDTATISTVFAGTGSLAKTGDGTITLTGSQTYSGTTTLTSGTLSVAADSNLGSGTVTLDGGTLQVTGSGVTVDNAVSFDNGGGTVSNANDITLSGLFSGSGTLTKTGTGQLTLSNSGNEASFSGNITVTAGTLYVEDDDFLSSGTITLDGGTLAAFGTLNTSDTIDNDLVLGTSGGTIGVSGGGGTYTLILSGVISGSGSLTKTLPSRLELSGANTYSGSTTIQTGQIIIASDSNLGSGNLIMSGGTLSVTGAGVTIDNNLNMSGSGTLNNANDISWSGVISGSGSLTKTGSGTLTLSGTQTHSGATIVSAGAISISGDSNLGSGTLTLNGGSLTVTGSGVTIDNAISLGAGHGTVTNANAVLLSGVISGSGNLTKAGAGTLTLSGTNTYSGSTALSAGQLTVSGSLAGAVTAATGTTLESAGTISGLVTINSGATLQTGGSPGTLTLGDGLTLNSGGTLVARINGTTAGSQYDQYNVTGTVTLGGTLSVTGSHTGSGGENFVIINNDSNDAVSGAFNGLMEGDESTTLNSIPLAVSYLGSTGNDVVLSVVGPEVTDGNISISGASGTGGAYRIGDTVTATWNNTGGGDNNADITGVTVDFSAFGGGAAVVASNSGNTWTATYTIVPGAIDGTDLNVSVTATNSNSISTTTADTSNATVDNVAPTVTDSNISISGATGTGGTFKIGDTVTVTWNNTAGGDNNSDVISSATADFSAFGGGAAVVASNSSGTWTATYTLVAGAIEGTNLNVSITATDNAGNSTTTADTSNATVDTLAPSVLSVTSSTADGSYKAGDLISVQVVFDQNITVTGTPQLELETGDNDRSVDYASGSGTSTLTFSYTVQAGDITSNLDYTGTGALSLNGGIIADDAGNTASLTLASPGAANSLGNNKALEIDGIPPTVTSVSVPANSTYVAGENLDFTVNFDENVMVNTGGGTPRISLTIGSTTRYADYLSGSGASAVVFRYTVQTGDLDSDGIALGAHVDANGGTLKDAPGNDATLTLNSVGSTASVFVDAVVPSISSVSVPANGTYVANDNLDFTVNFDDNVTVNTGGGTPRIPLTIGSTTGYAEYLSGSGTSAVAFRYTVQTGDLDSDGIAVGGSVDANGGTLKDASGNDATLTLNSVGSTALVFVDAVAPSISSVSVPANGTYVANDNLDFTVNFDDNVTVNTGGGTPRIALTIGSTTGYADYLSGSGTSAVAFRYTVQTGDLDIDGIAVGGSVDANGGTLRDASGNDASLMLNSVGSTASVLVDAVVPIVTDDNISISGATGTAGIFKIGDTVTATWNNTTGGDNNADIAGVTVDFSEFGGGAAVIASNSSGTWTATYTIVAGAIASTNLNISITVTDNAGNSTTTADTSNASVDNASPTIDGVSIDQDIINAGNQFALSFALDNAEIGVVVNYAITSDGGGTSVTGSANGTQPNQTISGIDVSDLSDGTLTLTITLTDGVGNESGPKTDTVVKDTQEPEITNVTVPVSATYTVGDVFSFTVNTSKNVTVNTGGGTPYLELTIGGKTGVANYLAGSGTGALVFSYEVQTGDIDLDGIDLGVAVIADGGTLRDGSGNNLNLTLNSIGSTAGVLIDALAPTVQGFSPADLATDIVLQPTLSLTFDEEVALGSSGVLVLYDGGTVLKTLNLAVAEDREAISLSPDKLSLSLDLGLTLPLNTSISVGISGGFVKDGNGNDFEGFSEGSNTWVFTTINKMNQSITFPEIASKTYGDPVFVLGDAQTDQGLEITYTSSDPTLISISGNEATVLKSGTVTITATQEGNETYFAADPVQRTLEIGKKDLTISVENNTKVYGDANPALIFSYSGLVNGDTGVDIEPGISTTATAGSGVGTYPIILAGGSDDNYEITLESGELEVTPAPLDIIAVPGQYKIRGTADPELAYTVSGLATGDETSIISGRLDREAGETVGFYPISLGSLAAGANYTIAFTSADFEIQSAELAEVIDPADMETAWAVQPELPGTVLVMTEDGRFMEIPVAWDTAGLNLMARGEYTLAGELLLPEGLTNPQSLEARLPLTVLAKPAPLDIVLGNNTFEADAKRGTVEVGPLDVQDPVDDVHHIELVPGAASNAFFGISGGMLYWNSNDAVAGKSDFTVTIRATDRDGNVLEKNFSVTRLRKSLKEIEIYNTFTPNGDGDNDMWGVPDMRFFRGGRVHVFERSGKRVFYTEDPDEKWDGTYMGRELPAGIYYWTVEVLETGEKRRGILTLLKQ</sequence>
<evidence type="ECO:0000313" key="6">
    <source>
        <dbReference type="EMBL" id="MFC4875056.1"/>
    </source>
</evidence>
<dbReference type="InterPro" id="IPR032812">
    <property type="entry name" value="SbsA_Ig"/>
</dbReference>
<dbReference type="RefSeq" id="WP_377069506.1">
    <property type="nucleotide sequence ID" value="NZ_JBHSJJ010000030.1"/>
</dbReference>
<feature type="signal peptide" evidence="2">
    <location>
        <begin position="1"/>
        <end position="24"/>
    </location>
</feature>
<proteinExistence type="predicted"/>
<dbReference type="InterPro" id="IPR011050">
    <property type="entry name" value="Pectin_lyase_fold/virulence"/>
</dbReference>
<dbReference type="Proteomes" id="UP001595818">
    <property type="component" value="Unassembled WGS sequence"/>
</dbReference>
<evidence type="ECO:0000259" key="5">
    <source>
        <dbReference type="Pfam" id="PF18676"/>
    </source>
</evidence>
<evidence type="ECO:0000259" key="4">
    <source>
        <dbReference type="Pfam" id="PF14252"/>
    </source>
</evidence>
<feature type="chain" id="PRO_5047342834" evidence="2">
    <location>
        <begin position="25"/>
        <end position="3555"/>
    </location>
</feature>
<evidence type="ECO:0000256" key="2">
    <source>
        <dbReference type="SAM" id="SignalP"/>
    </source>
</evidence>
<organism evidence="6 7">
    <name type="scientific">Negadavirga shengliensis</name>
    <dbReference type="NCBI Taxonomy" id="1389218"/>
    <lineage>
        <taxon>Bacteria</taxon>
        <taxon>Pseudomonadati</taxon>
        <taxon>Bacteroidota</taxon>
        <taxon>Cytophagia</taxon>
        <taxon>Cytophagales</taxon>
        <taxon>Cyclobacteriaceae</taxon>
        <taxon>Negadavirga</taxon>
    </lineage>
</organism>
<dbReference type="Pfam" id="PF13585">
    <property type="entry name" value="CHU_C"/>
    <property type="match status" value="1"/>
</dbReference>
<dbReference type="Pfam" id="PF13205">
    <property type="entry name" value="Big_5"/>
    <property type="match status" value="1"/>
</dbReference>
<keyword evidence="1 2" id="KW-0732">Signal</keyword>